<name>A0A7E4VZR3_PANRE</name>
<keyword evidence="1" id="KW-1185">Reference proteome</keyword>
<dbReference type="AlphaFoldDB" id="A0A7E4VZR3"/>
<evidence type="ECO:0000313" key="1">
    <source>
        <dbReference type="Proteomes" id="UP000492821"/>
    </source>
</evidence>
<accession>A0A7E4VZR3</accession>
<protein>
    <submittedName>
        <fullName evidence="2">F-box domain-containing protein</fullName>
    </submittedName>
</protein>
<reference evidence="1" key="1">
    <citation type="journal article" date="2013" name="Genetics">
        <title>The draft genome and transcriptome of Panagrellus redivivus are shaped by the harsh demands of a free-living lifestyle.</title>
        <authorList>
            <person name="Srinivasan J."/>
            <person name="Dillman A.R."/>
            <person name="Macchietto M.G."/>
            <person name="Heikkinen L."/>
            <person name="Lakso M."/>
            <person name="Fracchia K.M."/>
            <person name="Antoshechkin I."/>
            <person name="Mortazavi A."/>
            <person name="Wong G."/>
            <person name="Sternberg P.W."/>
        </authorList>
    </citation>
    <scope>NUCLEOTIDE SEQUENCE [LARGE SCALE GENOMIC DNA]</scope>
    <source>
        <strain evidence="1">MT8872</strain>
    </source>
</reference>
<proteinExistence type="predicted"/>
<dbReference type="WBParaSite" id="Pan_g5140.t1">
    <property type="protein sequence ID" value="Pan_g5140.t1"/>
    <property type="gene ID" value="Pan_g5140"/>
</dbReference>
<dbReference type="Proteomes" id="UP000492821">
    <property type="component" value="Unassembled WGS sequence"/>
</dbReference>
<sequence>MPYPIAKLPYGLRCRLHDLATPAERYSLQIAAGNELICSPIQRAFTSDNNCIIFYDDESEEFFIDDNFVPTEQCILHCTGYFKLSNINLSNLLDSELLSYISLRPKKIVLNNCSTSKVNIKRLAMLTDGHVDNVCIAFDNFTSVSFPYLFETFPSLNKVALSRYVTKSWINEIMNAQTEKLRFLDIKMESTETKTIASDNFVPFLRAQNCGFKLYIRLRYEITNAAFQKLHRMLIEHLIPSHQNRNDLRKTRNRKVCRLHREEKYATVRVIIDGDFSSEYYLLRETNAKGDNKHNSLS</sequence>
<organism evidence="1 2">
    <name type="scientific">Panagrellus redivivus</name>
    <name type="common">Microworm</name>
    <dbReference type="NCBI Taxonomy" id="6233"/>
    <lineage>
        <taxon>Eukaryota</taxon>
        <taxon>Metazoa</taxon>
        <taxon>Ecdysozoa</taxon>
        <taxon>Nematoda</taxon>
        <taxon>Chromadorea</taxon>
        <taxon>Rhabditida</taxon>
        <taxon>Tylenchina</taxon>
        <taxon>Panagrolaimomorpha</taxon>
        <taxon>Panagrolaimoidea</taxon>
        <taxon>Panagrolaimidae</taxon>
        <taxon>Panagrellus</taxon>
    </lineage>
</organism>
<reference evidence="2" key="2">
    <citation type="submission" date="2020-10" db="UniProtKB">
        <authorList>
            <consortium name="WormBaseParasite"/>
        </authorList>
    </citation>
    <scope>IDENTIFICATION</scope>
</reference>
<evidence type="ECO:0000313" key="2">
    <source>
        <dbReference type="WBParaSite" id="Pan_g5140.t1"/>
    </source>
</evidence>